<dbReference type="SUPFAM" id="SSF52402">
    <property type="entry name" value="Adenine nucleotide alpha hydrolases-like"/>
    <property type="match status" value="1"/>
</dbReference>
<feature type="active site" description="For GATase activity" evidence="8">
    <location>
        <position position="2"/>
    </location>
</feature>
<keyword evidence="4 9" id="KW-0547">Nucleotide-binding</keyword>
<evidence type="ECO:0000256" key="6">
    <source>
        <dbReference type="ARBA" id="ARBA00022962"/>
    </source>
</evidence>
<dbReference type="PANTHER" id="PTHR43284:SF1">
    <property type="entry name" value="ASPARAGINE SYNTHETASE"/>
    <property type="match status" value="1"/>
</dbReference>
<comment type="caution">
    <text evidence="12">The sequence shown here is derived from an EMBL/GenBank/DDBJ whole genome shotgun (WGS) entry which is preliminary data.</text>
</comment>
<comment type="catalytic activity">
    <reaction evidence="7">
        <text>L-aspartate + L-glutamine + ATP + H2O = L-asparagine + L-glutamate + AMP + diphosphate + H(+)</text>
        <dbReference type="Rhea" id="RHEA:12228"/>
        <dbReference type="ChEBI" id="CHEBI:15377"/>
        <dbReference type="ChEBI" id="CHEBI:15378"/>
        <dbReference type="ChEBI" id="CHEBI:29985"/>
        <dbReference type="ChEBI" id="CHEBI:29991"/>
        <dbReference type="ChEBI" id="CHEBI:30616"/>
        <dbReference type="ChEBI" id="CHEBI:33019"/>
        <dbReference type="ChEBI" id="CHEBI:58048"/>
        <dbReference type="ChEBI" id="CHEBI:58359"/>
        <dbReference type="ChEBI" id="CHEBI:456215"/>
        <dbReference type="EC" id="6.3.5.4"/>
    </reaction>
</comment>
<keyword evidence="8" id="KW-0061">Asparagine biosynthesis</keyword>
<dbReference type="CDD" id="cd00712">
    <property type="entry name" value="AsnB"/>
    <property type="match status" value="1"/>
</dbReference>
<accession>A0A367XBA6</accession>
<dbReference type="Pfam" id="PF00733">
    <property type="entry name" value="Asn_synthase"/>
    <property type="match status" value="1"/>
</dbReference>
<dbReference type="GO" id="GO:0004066">
    <property type="term" value="F:asparagine synthase (glutamine-hydrolyzing) activity"/>
    <property type="evidence" value="ECO:0007669"/>
    <property type="project" value="UniProtKB-EC"/>
</dbReference>
<gene>
    <name evidence="12" type="ORF">TH25_13280</name>
</gene>
<dbReference type="GO" id="GO:0005524">
    <property type="term" value="F:ATP binding"/>
    <property type="evidence" value="ECO:0007669"/>
    <property type="project" value="UniProtKB-KW"/>
</dbReference>
<dbReference type="RefSeq" id="WP_114088755.1">
    <property type="nucleotide sequence ID" value="NZ_JPWH01000009.1"/>
</dbReference>
<keyword evidence="8" id="KW-0028">Amino-acid biosynthesis</keyword>
<reference evidence="12 13" key="1">
    <citation type="submission" date="2014-07" db="EMBL/GenBank/DDBJ databases">
        <title>Draft genome sequence of Thalassospira profundimaris S25-3-2.</title>
        <authorList>
            <person name="Lai Q."/>
            <person name="Shao Z."/>
        </authorList>
    </citation>
    <scope>NUCLEOTIDE SEQUENCE [LARGE SCALE GENOMIC DNA]</scope>
    <source>
        <strain evidence="12 13">S25-3-2</strain>
    </source>
</reference>
<evidence type="ECO:0000256" key="5">
    <source>
        <dbReference type="ARBA" id="ARBA00022840"/>
    </source>
</evidence>
<dbReference type="Proteomes" id="UP000252517">
    <property type="component" value="Unassembled WGS sequence"/>
</dbReference>
<dbReference type="PROSITE" id="PS51278">
    <property type="entry name" value="GATASE_TYPE_2"/>
    <property type="match status" value="1"/>
</dbReference>
<evidence type="ECO:0000259" key="11">
    <source>
        <dbReference type="PROSITE" id="PS51278"/>
    </source>
</evidence>
<keyword evidence="6 8" id="KW-0315">Glutamine amidotransferase</keyword>
<proteinExistence type="inferred from homology"/>
<dbReference type="EC" id="6.3.5.4" evidence="3"/>
<dbReference type="PANTHER" id="PTHR43284">
    <property type="entry name" value="ASPARAGINE SYNTHETASE (GLUTAMINE-HYDROLYZING)"/>
    <property type="match status" value="1"/>
</dbReference>
<evidence type="ECO:0000313" key="12">
    <source>
        <dbReference type="EMBL" id="RCK49952.1"/>
    </source>
</evidence>
<evidence type="ECO:0000256" key="10">
    <source>
        <dbReference type="PIRSR" id="PIRSR001589-3"/>
    </source>
</evidence>
<evidence type="ECO:0000256" key="2">
    <source>
        <dbReference type="ARBA" id="ARBA00005752"/>
    </source>
</evidence>
<name>A0A367XBA6_9PROT</name>
<dbReference type="EMBL" id="JPWH01000009">
    <property type="protein sequence ID" value="RCK49952.1"/>
    <property type="molecule type" value="Genomic_DNA"/>
</dbReference>
<dbReference type="InterPro" id="IPR029055">
    <property type="entry name" value="Ntn_hydrolases_N"/>
</dbReference>
<evidence type="ECO:0000313" key="13">
    <source>
        <dbReference type="Proteomes" id="UP000252517"/>
    </source>
</evidence>
<sequence>MCGLAGTTDPEAQDWVVAASGALAHRGPDGHGMWQDGGTILAHRRLATTDMRAIAAQPMHSENQRFVFVFNGYVAGYRRLHARLKRTGIPDGAGAASYSDTAVLLSLLAQALTSADMPCDQDDAIGAAFKRMASVLGDISGAYAFALWDRHQQALWLAVDTGGQKPLYVVERGDGHLFFASEITPLLSVPGIVQDRDADAFDLSLAHLFVPAPKTAFRAIRQLCPGEVLCWQGGNPRGFQLSDPATRGRARHSANSRDHRVTALRKRVYRAVADAMQCDRPVACLLSGGMDSAGIAALAARVARHRSRDHKMPTAIVMGFPGQPFDETARARQLAAHLGMKLEIVTAPQQGEDILNRLKSALRAFGGPFANPAVVLAHCLAETVADIAPVCLTGDGGDEVFGGYRRYRMANHAEKWLKVPHYVRQAVADGVTWAETRLQRVGGGNALAGAGKFLRATTGQPDDVFTAWNSRCILPGYGRLQAVLPDGAVDENAWPQASRMMQFDQCVTLPGNQLAISDRMGMAAGVEYRPPLLDLSVRALAASIPVHDHVPGGGKAVWRAVVSPLVPVRYLAAAKSGFNPPIGTWLRDVCRLLWVTDIQAQNRLFAPVAIPQVQRRVIWQRALANDFDAALTVWNLFVWHIWQEGEVL</sequence>
<dbReference type="Pfam" id="PF13522">
    <property type="entry name" value="GATase_6"/>
    <property type="match status" value="1"/>
</dbReference>
<dbReference type="AlphaFoldDB" id="A0A367XBA6"/>
<comment type="pathway">
    <text evidence="1">Amino-acid biosynthesis; L-asparagine biosynthesis; L-asparagine from L-aspartate (L-Gln route): step 1/1.</text>
</comment>
<dbReference type="CDD" id="cd01991">
    <property type="entry name" value="Asn_synthase_B_C"/>
    <property type="match status" value="1"/>
</dbReference>
<dbReference type="InterPro" id="IPR051786">
    <property type="entry name" value="ASN_synthetase/amidase"/>
</dbReference>
<organism evidence="12 13">
    <name type="scientific">Thalassospira profundimaris</name>
    <dbReference type="NCBI Taxonomy" id="502049"/>
    <lineage>
        <taxon>Bacteria</taxon>
        <taxon>Pseudomonadati</taxon>
        <taxon>Pseudomonadota</taxon>
        <taxon>Alphaproteobacteria</taxon>
        <taxon>Rhodospirillales</taxon>
        <taxon>Thalassospiraceae</taxon>
        <taxon>Thalassospira</taxon>
    </lineage>
</organism>
<dbReference type="GO" id="GO:0005829">
    <property type="term" value="C:cytosol"/>
    <property type="evidence" value="ECO:0007669"/>
    <property type="project" value="TreeGrafter"/>
</dbReference>
<evidence type="ECO:0000256" key="3">
    <source>
        <dbReference type="ARBA" id="ARBA00012737"/>
    </source>
</evidence>
<dbReference type="PIRSF" id="PIRSF001589">
    <property type="entry name" value="Asn_synthetase_glu-h"/>
    <property type="match status" value="1"/>
</dbReference>
<evidence type="ECO:0000256" key="4">
    <source>
        <dbReference type="ARBA" id="ARBA00022741"/>
    </source>
</evidence>
<comment type="similarity">
    <text evidence="2">Belongs to the asparagine synthetase family.</text>
</comment>
<dbReference type="GO" id="GO:0006529">
    <property type="term" value="P:asparagine biosynthetic process"/>
    <property type="evidence" value="ECO:0007669"/>
    <property type="project" value="UniProtKB-KW"/>
</dbReference>
<feature type="binding site" evidence="9">
    <location>
        <position position="285"/>
    </location>
    <ligand>
        <name>ATP</name>
        <dbReference type="ChEBI" id="CHEBI:30616"/>
    </ligand>
</feature>
<feature type="site" description="Important for beta-aspartyl-AMP intermediate formation" evidence="10">
    <location>
        <position position="395"/>
    </location>
</feature>
<dbReference type="OrthoDB" id="9763290at2"/>
<dbReference type="InterPro" id="IPR033738">
    <property type="entry name" value="AsnB_N"/>
</dbReference>
<dbReference type="InterPro" id="IPR001962">
    <property type="entry name" value="Asn_synthase"/>
</dbReference>
<dbReference type="InterPro" id="IPR014729">
    <property type="entry name" value="Rossmann-like_a/b/a_fold"/>
</dbReference>
<evidence type="ECO:0000256" key="8">
    <source>
        <dbReference type="PIRSR" id="PIRSR001589-1"/>
    </source>
</evidence>
<dbReference type="SUPFAM" id="SSF56235">
    <property type="entry name" value="N-terminal nucleophile aminohydrolases (Ntn hydrolases)"/>
    <property type="match status" value="1"/>
</dbReference>
<dbReference type="InterPro" id="IPR017932">
    <property type="entry name" value="GATase_2_dom"/>
</dbReference>
<feature type="binding site" evidence="9">
    <location>
        <position position="100"/>
    </location>
    <ligand>
        <name>L-glutamine</name>
        <dbReference type="ChEBI" id="CHEBI:58359"/>
    </ligand>
</feature>
<dbReference type="Gene3D" id="3.60.20.10">
    <property type="entry name" value="Glutamine Phosphoribosylpyrophosphate, subunit 1, domain 1"/>
    <property type="match status" value="1"/>
</dbReference>
<evidence type="ECO:0000256" key="1">
    <source>
        <dbReference type="ARBA" id="ARBA00005187"/>
    </source>
</evidence>
<dbReference type="InterPro" id="IPR006426">
    <property type="entry name" value="Asn_synth_AEB"/>
</dbReference>
<protein>
    <recommendedName>
        <fullName evidence="3">asparagine synthase (glutamine-hydrolyzing)</fullName>
        <ecNumber evidence="3">6.3.5.4</ecNumber>
    </recommendedName>
</protein>
<evidence type="ECO:0000256" key="9">
    <source>
        <dbReference type="PIRSR" id="PIRSR001589-2"/>
    </source>
</evidence>
<feature type="domain" description="Glutamine amidotransferase type-2" evidence="11">
    <location>
        <begin position="2"/>
        <end position="234"/>
    </location>
</feature>
<keyword evidence="5 9" id="KW-0067">ATP-binding</keyword>
<evidence type="ECO:0000256" key="7">
    <source>
        <dbReference type="ARBA" id="ARBA00048741"/>
    </source>
</evidence>
<dbReference type="Gene3D" id="3.40.50.620">
    <property type="entry name" value="HUPs"/>
    <property type="match status" value="1"/>
</dbReference>